<evidence type="ECO:0000313" key="3">
    <source>
        <dbReference type="Proteomes" id="UP000828390"/>
    </source>
</evidence>
<comment type="caution">
    <text evidence="2">The sequence shown here is derived from an EMBL/GenBank/DDBJ whole genome shotgun (WGS) entry which is preliminary data.</text>
</comment>
<dbReference type="EMBL" id="JAIWYP010000005">
    <property type="protein sequence ID" value="KAH3829479.1"/>
    <property type="molecule type" value="Genomic_DNA"/>
</dbReference>
<sequence>MTEQQDPEVPHVPEHHLSEEDMTFVSLLYYYILAQEADEREEEKQRQGGGHLPAGGRRPFIRGCWTRPWLTEERRQQHGHYTSLLDTQLRLEDPAGCCLQQLHQIKP</sequence>
<name>A0A9D4H4Q2_DREPO</name>
<dbReference type="Proteomes" id="UP000828390">
    <property type="component" value="Unassembled WGS sequence"/>
</dbReference>
<dbReference type="AlphaFoldDB" id="A0A9D4H4Q2"/>
<keyword evidence="3" id="KW-1185">Reference proteome</keyword>
<evidence type="ECO:0000256" key="1">
    <source>
        <dbReference type="SAM" id="MobiDB-lite"/>
    </source>
</evidence>
<feature type="region of interest" description="Disordered" evidence="1">
    <location>
        <begin position="39"/>
        <end position="58"/>
    </location>
</feature>
<accession>A0A9D4H4Q2</accession>
<gene>
    <name evidence="2" type="ORF">DPMN_131475</name>
</gene>
<organism evidence="2 3">
    <name type="scientific">Dreissena polymorpha</name>
    <name type="common">Zebra mussel</name>
    <name type="synonym">Mytilus polymorpha</name>
    <dbReference type="NCBI Taxonomy" id="45954"/>
    <lineage>
        <taxon>Eukaryota</taxon>
        <taxon>Metazoa</taxon>
        <taxon>Spiralia</taxon>
        <taxon>Lophotrochozoa</taxon>
        <taxon>Mollusca</taxon>
        <taxon>Bivalvia</taxon>
        <taxon>Autobranchia</taxon>
        <taxon>Heteroconchia</taxon>
        <taxon>Euheterodonta</taxon>
        <taxon>Imparidentia</taxon>
        <taxon>Neoheterodontei</taxon>
        <taxon>Myida</taxon>
        <taxon>Dreissenoidea</taxon>
        <taxon>Dreissenidae</taxon>
        <taxon>Dreissena</taxon>
    </lineage>
</organism>
<evidence type="ECO:0000313" key="2">
    <source>
        <dbReference type="EMBL" id="KAH3829479.1"/>
    </source>
</evidence>
<protein>
    <submittedName>
        <fullName evidence="2">Uncharacterized protein</fullName>
    </submittedName>
</protein>
<reference evidence="2" key="1">
    <citation type="journal article" date="2019" name="bioRxiv">
        <title>The Genome of the Zebra Mussel, Dreissena polymorpha: A Resource for Invasive Species Research.</title>
        <authorList>
            <person name="McCartney M.A."/>
            <person name="Auch B."/>
            <person name="Kono T."/>
            <person name="Mallez S."/>
            <person name="Zhang Y."/>
            <person name="Obille A."/>
            <person name="Becker A."/>
            <person name="Abrahante J.E."/>
            <person name="Garbe J."/>
            <person name="Badalamenti J.P."/>
            <person name="Herman A."/>
            <person name="Mangelson H."/>
            <person name="Liachko I."/>
            <person name="Sullivan S."/>
            <person name="Sone E.D."/>
            <person name="Koren S."/>
            <person name="Silverstein K.A.T."/>
            <person name="Beckman K.B."/>
            <person name="Gohl D.M."/>
        </authorList>
    </citation>
    <scope>NUCLEOTIDE SEQUENCE</scope>
    <source>
        <strain evidence="2">Duluth1</strain>
        <tissue evidence="2">Whole animal</tissue>
    </source>
</reference>
<proteinExistence type="predicted"/>
<reference evidence="2" key="2">
    <citation type="submission" date="2020-11" db="EMBL/GenBank/DDBJ databases">
        <authorList>
            <person name="McCartney M.A."/>
            <person name="Auch B."/>
            <person name="Kono T."/>
            <person name="Mallez S."/>
            <person name="Becker A."/>
            <person name="Gohl D.M."/>
            <person name="Silverstein K.A.T."/>
            <person name="Koren S."/>
            <person name="Bechman K.B."/>
            <person name="Herman A."/>
            <person name="Abrahante J.E."/>
            <person name="Garbe J."/>
        </authorList>
    </citation>
    <scope>NUCLEOTIDE SEQUENCE</scope>
    <source>
        <strain evidence="2">Duluth1</strain>
        <tissue evidence="2">Whole animal</tissue>
    </source>
</reference>